<sequence>MIVFGQTYLNWCNITNLCSIDIDKANLKLGGRNKIVEIDESLYAKVKHNKGKDLKRPQVFIRVGTWQSKRAKQIAEKAKKTRKNKSIENDQKSKKNENIKGLLQPELAPVIDLQSLTSNGQTAQDENIEVKHRAPQKTKQSDEEKEDPTFTNKKKIDDIFAPDRPVRNRKKPDWFGRKET</sequence>
<dbReference type="OrthoDB" id="424490at2759"/>
<dbReference type="AlphaFoldDB" id="A0A3M7PNG7"/>
<dbReference type="EMBL" id="REGN01009653">
    <property type="protein sequence ID" value="RNA00667.1"/>
    <property type="molecule type" value="Genomic_DNA"/>
</dbReference>
<evidence type="ECO:0000313" key="2">
    <source>
        <dbReference type="EMBL" id="RNA00667.1"/>
    </source>
</evidence>
<feature type="compositionally biased region" description="Basic and acidic residues" evidence="1">
    <location>
        <begin position="171"/>
        <end position="180"/>
    </location>
</feature>
<feature type="compositionally biased region" description="Basic and acidic residues" evidence="1">
    <location>
        <begin position="85"/>
        <end position="98"/>
    </location>
</feature>
<organism evidence="2 3">
    <name type="scientific">Brachionus plicatilis</name>
    <name type="common">Marine rotifer</name>
    <name type="synonym">Brachionus muelleri</name>
    <dbReference type="NCBI Taxonomy" id="10195"/>
    <lineage>
        <taxon>Eukaryota</taxon>
        <taxon>Metazoa</taxon>
        <taxon>Spiralia</taxon>
        <taxon>Gnathifera</taxon>
        <taxon>Rotifera</taxon>
        <taxon>Eurotatoria</taxon>
        <taxon>Monogononta</taxon>
        <taxon>Pseudotrocha</taxon>
        <taxon>Ploima</taxon>
        <taxon>Brachionidae</taxon>
        <taxon>Brachionus</taxon>
    </lineage>
</organism>
<feature type="region of interest" description="Disordered" evidence="1">
    <location>
        <begin position="119"/>
        <end position="180"/>
    </location>
</feature>
<proteinExistence type="predicted"/>
<keyword evidence="3" id="KW-1185">Reference proteome</keyword>
<dbReference type="Proteomes" id="UP000276133">
    <property type="component" value="Unassembled WGS sequence"/>
</dbReference>
<name>A0A3M7PNG7_BRAPC</name>
<reference evidence="2 3" key="1">
    <citation type="journal article" date="2018" name="Sci. Rep.">
        <title>Genomic signatures of local adaptation to the degree of environmental predictability in rotifers.</title>
        <authorList>
            <person name="Franch-Gras L."/>
            <person name="Hahn C."/>
            <person name="Garcia-Roger E.M."/>
            <person name="Carmona M.J."/>
            <person name="Serra M."/>
            <person name="Gomez A."/>
        </authorList>
    </citation>
    <scope>NUCLEOTIDE SEQUENCE [LARGE SCALE GENOMIC DNA]</scope>
    <source>
        <strain evidence="2">HYR1</strain>
    </source>
</reference>
<protein>
    <submittedName>
        <fullName evidence="2">Uncharacterized protein</fullName>
    </submittedName>
</protein>
<feature type="region of interest" description="Disordered" evidence="1">
    <location>
        <begin position="74"/>
        <end position="103"/>
    </location>
</feature>
<evidence type="ECO:0000256" key="1">
    <source>
        <dbReference type="SAM" id="MobiDB-lite"/>
    </source>
</evidence>
<comment type="caution">
    <text evidence="2">The sequence shown here is derived from an EMBL/GenBank/DDBJ whole genome shotgun (WGS) entry which is preliminary data.</text>
</comment>
<accession>A0A3M7PNG7</accession>
<evidence type="ECO:0000313" key="3">
    <source>
        <dbReference type="Proteomes" id="UP000276133"/>
    </source>
</evidence>
<gene>
    <name evidence="2" type="ORF">BpHYR1_035558</name>
</gene>